<keyword evidence="6" id="KW-1185">Reference proteome</keyword>
<feature type="disulfide bond" evidence="2">
    <location>
        <begin position="197"/>
        <end position="224"/>
    </location>
</feature>
<dbReference type="SMART" id="SM00032">
    <property type="entry name" value="CCP"/>
    <property type="match status" value="4"/>
</dbReference>
<dbReference type="AlphaFoldDB" id="A0AAE0V791"/>
<evidence type="ECO:0000313" key="5">
    <source>
        <dbReference type="EMBL" id="KAK3538226.1"/>
    </source>
</evidence>
<dbReference type="CDD" id="cd00033">
    <property type="entry name" value="CCP"/>
    <property type="match status" value="4"/>
</dbReference>
<feature type="domain" description="Sushi" evidence="4">
    <location>
        <begin position="42"/>
        <end position="106"/>
    </location>
</feature>
<dbReference type="SUPFAM" id="SSF57535">
    <property type="entry name" value="Complement control module/SCR domain"/>
    <property type="match status" value="4"/>
</dbReference>
<protein>
    <recommendedName>
        <fullName evidence="4">Sushi domain-containing protein</fullName>
    </recommendedName>
</protein>
<feature type="region of interest" description="Disordered" evidence="3">
    <location>
        <begin position="375"/>
        <end position="420"/>
    </location>
</feature>
<proteinExistence type="predicted"/>
<accession>A0AAE0V791</accession>
<dbReference type="InterPro" id="IPR000436">
    <property type="entry name" value="Sushi_SCR_CCP_dom"/>
</dbReference>
<evidence type="ECO:0000313" key="6">
    <source>
        <dbReference type="Proteomes" id="UP001274896"/>
    </source>
</evidence>
<sequence>MKVDRKTSSFVRIAISGQFLVIFSIFPLQLVTAFPQSAIAEQFCKDPGVPEHGSRTPSSGVFFENAVARFSCLEGYRLKGVSKITCVLFHNGSMGWRPSLKPVCLPEECLPPYIEDADVANKTYRPGDNLIIRCHEGFQIRYPDTDSMESVCQEDGTWDNQPICQGCLRPLIPPHSYMNISETQFSMPIGTVVHYQCFPGYKLEGAELLECMYSLIWSDVPPRCLDVEACPLPPMVEHGDYICHPQPCNRYIHGTVVEFYCDPGYSLMNDYKYITCQYGQWFPQMHIYCVQDETSWPGFQESLLHAWKPVAFTTSSVLLALFLVIIAKMSHCKCKSNQNSSEEREDARGPNVIIVDGVAIPLPSYEEAVSGSCFQPPHVLPSAGPEPTQNSEEQDPPSYPGPTESQHDPPLDIGDAETCDSISEPSECLQAMHPSSSHDVGLSNVSEKTNAITSMEETASTSPSIDIADADSNTSTLALGARFGISTDLDEDIMLSASDSEELDVGNKEQTAFNFRSGGLVLLLTLTECMETALASLHPMASMYSIIQMTGSSWLSRGEWQPGIEMPYLPT</sequence>
<dbReference type="GO" id="GO:0045959">
    <property type="term" value="P:negative regulation of complement activation, classical pathway"/>
    <property type="evidence" value="ECO:0007669"/>
    <property type="project" value="TreeGrafter"/>
</dbReference>
<dbReference type="EMBL" id="JAUCMX010000008">
    <property type="protein sequence ID" value="KAK3538226.1"/>
    <property type="molecule type" value="Genomic_DNA"/>
</dbReference>
<gene>
    <name evidence="5" type="ORF">QTP70_033089</name>
</gene>
<keyword evidence="1 2" id="KW-1015">Disulfide bond</keyword>
<dbReference type="PANTHER" id="PTHR47007:SF1">
    <property type="entry name" value="SUSHI DOMAIN-CONTAINING PROTEIN 4"/>
    <property type="match status" value="1"/>
</dbReference>
<comment type="caution">
    <text evidence="5">The sequence shown here is derived from an EMBL/GenBank/DDBJ whole genome shotgun (WGS) entry which is preliminary data.</text>
</comment>
<dbReference type="InterPro" id="IPR035976">
    <property type="entry name" value="Sushi/SCR/CCP_sf"/>
</dbReference>
<keyword evidence="2" id="KW-0768">Sushi</keyword>
<reference evidence="5" key="1">
    <citation type="submission" date="2023-06" db="EMBL/GenBank/DDBJ databases">
        <title>Male Hemibagrus guttatus genome.</title>
        <authorList>
            <person name="Bian C."/>
        </authorList>
    </citation>
    <scope>NUCLEOTIDE SEQUENCE</scope>
    <source>
        <strain evidence="5">Male_cb2023</strain>
        <tissue evidence="5">Muscle</tissue>
    </source>
</reference>
<dbReference type="PROSITE" id="PS50923">
    <property type="entry name" value="SUSHI"/>
    <property type="match status" value="3"/>
</dbReference>
<dbReference type="GO" id="GO:0045957">
    <property type="term" value="P:negative regulation of complement activation, alternative pathway"/>
    <property type="evidence" value="ECO:0007669"/>
    <property type="project" value="TreeGrafter"/>
</dbReference>
<dbReference type="Pfam" id="PF00084">
    <property type="entry name" value="Sushi"/>
    <property type="match status" value="4"/>
</dbReference>
<name>A0AAE0V791_9TELE</name>
<evidence type="ECO:0000256" key="3">
    <source>
        <dbReference type="SAM" id="MobiDB-lite"/>
    </source>
</evidence>
<evidence type="ECO:0000256" key="2">
    <source>
        <dbReference type="PROSITE-ProRule" id="PRU00302"/>
    </source>
</evidence>
<evidence type="ECO:0000259" key="4">
    <source>
        <dbReference type="PROSITE" id="PS50923"/>
    </source>
</evidence>
<dbReference type="Gene3D" id="2.10.70.10">
    <property type="entry name" value="Complement Module, domain 1"/>
    <property type="match status" value="4"/>
</dbReference>
<dbReference type="PANTHER" id="PTHR47007">
    <property type="entry name" value="SUSHI DOMAIN-CONTAINING PROTEIN 4"/>
    <property type="match status" value="1"/>
</dbReference>
<comment type="caution">
    <text evidence="2">Lacks conserved residue(s) required for the propagation of feature annotation.</text>
</comment>
<dbReference type="InterPro" id="IPR042985">
    <property type="entry name" value="SUSD4"/>
</dbReference>
<feature type="domain" description="Sushi" evidence="4">
    <location>
        <begin position="165"/>
        <end position="226"/>
    </location>
</feature>
<evidence type="ECO:0000256" key="1">
    <source>
        <dbReference type="ARBA" id="ARBA00023157"/>
    </source>
</evidence>
<dbReference type="Proteomes" id="UP001274896">
    <property type="component" value="Unassembled WGS sequence"/>
</dbReference>
<feature type="domain" description="Sushi" evidence="4">
    <location>
        <begin position="228"/>
        <end position="291"/>
    </location>
</feature>
<organism evidence="5 6">
    <name type="scientific">Hemibagrus guttatus</name>
    <dbReference type="NCBI Taxonomy" id="175788"/>
    <lineage>
        <taxon>Eukaryota</taxon>
        <taxon>Metazoa</taxon>
        <taxon>Chordata</taxon>
        <taxon>Craniata</taxon>
        <taxon>Vertebrata</taxon>
        <taxon>Euteleostomi</taxon>
        <taxon>Actinopterygii</taxon>
        <taxon>Neopterygii</taxon>
        <taxon>Teleostei</taxon>
        <taxon>Ostariophysi</taxon>
        <taxon>Siluriformes</taxon>
        <taxon>Bagridae</taxon>
        <taxon>Hemibagrus</taxon>
    </lineage>
</organism>